<evidence type="ECO:0000313" key="1">
    <source>
        <dbReference type="EMBL" id="MFD2235927.1"/>
    </source>
</evidence>
<dbReference type="EMBL" id="JBHUIJ010000002">
    <property type="protein sequence ID" value="MFD2235927.1"/>
    <property type="molecule type" value="Genomic_DNA"/>
</dbReference>
<evidence type="ECO:0008006" key="3">
    <source>
        <dbReference type="Google" id="ProtNLM"/>
    </source>
</evidence>
<dbReference type="RefSeq" id="WP_245195481.1">
    <property type="nucleotide sequence ID" value="NZ_CP072611.1"/>
</dbReference>
<comment type="caution">
    <text evidence="1">The sequence shown here is derived from an EMBL/GenBank/DDBJ whole genome shotgun (WGS) entry which is preliminary data.</text>
</comment>
<accession>A0ABW5CH32</accession>
<protein>
    <recommendedName>
        <fullName evidence="3">DUF4394 domain-containing protein</fullName>
    </recommendedName>
</protein>
<name>A0ABW5CH32_9HYPH</name>
<sequence length="90" mass="9064">MSITDPYLYSASTASGPANRLFAVTPSDTQSLPFVTTGLYVGGAGDLAVLDRATGQTVVLRAVPAGSVLPIRVARVLATGTTATDIVGLA</sequence>
<organism evidence="1 2">
    <name type="scientific">Aureimonas populi</name>
    <dbReference type="NCBI Taxonomy" id="1701758"/>
    <lineage>
        <taxon>Bacteria</taxon>
        <taxon>Pseudomonadati</taxon>
        <taxon>Pseudomonadota</taxon>
        <taxon>Alphaproteobacteria</taxon>
        <taxon>Hyphomicrobiales</taxon>
        <taxon>Aurantimonadaceae</taxon>
        <taxon>Aureimonas</taxon>
    </lineage>
</organism>
<proteinExistence type="predicted"/>
<reference evidence="2" key="1">
    <citation type="journal article" date="2019" name="Int. J. Syst. Evol. Microbiol.">
        <title>The Global Catalogue of Microorganisms (GCM) 10K type strain sequencing project: providing services to taxonomists for standard genome sequencing and annotation.</title>
        <authorList>
            <consortium name="The Broad Institute Genomics Platform"/>
            <consortium name="The Broad Institute Genome Sequencing Center for Infectious Disease"/>
            <person name="Wu L."/>
            <person name="Ma J."/>
        </authorList>
    </citation>
    <scope>NUCLEOTIDE SEQUENCE [LARGE SCALE GENOMIC DNA]</scope>
    <source>
        <strain evidence="2">ZS-35-S2</strain>
    </source>
</reference>
<dbReference type="Proteomes" id="UP001597371">
    <property type="component" value="Unassembled WGS sequence"/>
</dbReference>
<gene>
    <name evidence="1" type="ORF">ACFSKQ_00425</name>
</gene>
<keyword evidence="2" id="KW-1185">Reference proteome</keyword>
<evidence type="ECO:0000313" key="2">
    <source>
        <dbReference type="Proteomes" id="UP001597371"/>
    </source>
</evidence>